<organism evidence="1 2">
    <name type="scientific">Chryseobacterium indologenes</name>
    <name type="common">Flavobacterium indologenes</name>
    <dbReference type="NCBI Taxonomy" id="253"/>
    <lineage>
        <taxon>Bacteria</taxon>
        <taxon>Pseudomonadati</taxon>
        <taxon>Bacteroidota</taxon>
        <taxon>Flavobacteriia</taxon>
        <taxon>Flavobacteriales</taxon>
        <taxon>Weeksellaceae</taxon>
        <taxon>Chryseobacterium group</taxon>
        <taxon>Chryseobacterium</taxon>
    </lineage>
</organism>
<protein>
    <submittedName>
        <fullName evidence="1">Uncharacterized protein</fullName>
    </submittedName>
</protein>
<evidence type="ECO:0000313" key="2">
    <source>
        <dbReference type="Proteomes" id="UP000037953"/>
    </source>
</evidence>
<dbReference type="Proteomes" id="UP000037953">
    <property type="component" value="Unassembled WGS sequence"/>
</dbReference>
<reference evidence="1 2" key="1">
    <citation type="journal article" date="2015" name="Genom Data">
        <title>Draft genome sequence of a multidrug-resistant Chryseobacterium indologenes isolate from Malaysia.</title>
        <authorList>
            <person name="Yu C.Y."/>
            <person name="Ang G.Y."/>
            <person name="Cheng H.J."/>
            <person name="Cheong Y.M."/>
            <person name="Yin W.F."/>
            <person name="Chan K.G."/>
        </authorList>
    </citation>
    <scope>NUCLEOTIDE SEQUENCE [LARGE SCALE GENOMIC DNA]</scope>
    <source>
        <strain evidence="1 2">CI_885</strain>
    </source>
</reference>
<accession>A0A0N1KR94</accession>
<comment type="caution">
    <text evidence="1">The sequence shown here is derived from an EMBL/GenBank/DDBJ whole genome shotgun (WGS) entry which is preliminary data.</text>
</comment>
<dbReference type="AlphaFoldDB" id="A0A0N1KR94"/>
<gene>
    <name evidence="1" type="ORF">AOB46_22640</name>
</gene>
<dbReference type="RefSeq" id="WP_062703654.1">
    <property type="nucleotide sequence ID" value="NZ_LJOD01000047.1"/>
</dbReference>
<reference evidence="2" key="2">
    <citation type="submission" date="2015-09" db="EMBL/GenBank/DDBJ databases">
        <title>Draft genome sequence of a multidrug-resistant Chryseobacterium indologenes isolate from Malaysia.</title>
        <authorList>
            <person name="Yu C.Y."/>
            <person name="Ang G.Y."/>
            <person name="Chan K.-G."/>
        </authorList>
    </citation>
    <scope>NUCLEOTIDE SEQUENCE [LARGE SCALE GENOMIC DNA]</scope>
    <source>
        <strain evidence="2">CI_885</strain>
    </source>
</reference>
<name>A0A0N1KR94_CHRID</name>
<proteinExistence type="predicted"/>
<evidence type="ECO:0000313" key="1">
    <source>
        <dbReference type="EMBL" id="KPE48950.1"/>
    </source>
</evidence>
<dbReference type="PATRIC" id="fig|253.9.peg.3585"/>
<sequence length="82" mass="8551">MALSKIGSGLGKFSFGLAAAMDFRGTINYYNDPTSPNSANPGKATVNTVFGALGVWGGVAGESEAYFILELMHFILAAGMEQ</sequence>
<dbReference type="EMBL" id="LJOD01000047">
    <property type="protein sequence ID" value="KPE48950.1"/>
    <property type="molecule type" value="Genomic_DNA"/>
</dbReference>